<keyword evidence="3" id="KW-0418">Kinase</keyword>
<reference evidence="3 5" key="1">
    <citation type="submission" date="2017-09" db="EMBL/GenBank/DDBJ databases">
        <title>Biodiversity and function of Thalassospira species in the particle-attached aromatic-hydrocarbon-degrading consortia from the surface seawater of the South China Sea.</title>
        <authorList>
            <person name="Dong C."/>
            <person name="Liu R."/>
            <person name="Shao Z."/>
        </authorList>
    </citation>
    <scope>NUCLEOTIDE SEQUENCE [LARGE SCALE GENOMIC DNA]</scope>
    <source>
        <strain evidence="3 5">CSC1P2</strain>
    </source>
</reference>
<dbReference type="RefSeq" id="WP_101265771.1">
    <property type="nucleotide sequence ID" value="NZ_CP024199.1"/>
</dbReference>
<dbReference type="OrthoDB" id="63487at2"/>
<protein>
    <submittedName>
        <fullName evidence="3">N-acetylglucosamine kinase</fullName>
    </submittedName>
</protein>
<reference evidence="2 4" key="2">
    <citation type="submission" date="2017-10" db="EMBL/GenBank/DDBJ databases">
        <title>Biodiversity and function of Thalassospira species in the particle-attached aromatic-hydrocarbon-degrading consortia from the surface seawater of the China South Sea.</title>
        <authorList>
            <person name="Dong C."/>
            <person name="Liu R."/>
            <person name="Shao Z."/>
        </authorList>
    </citation>
    <scope>NUCLEOTIDE SEQUENCE [LARGE SCALE GENOMIC DNA]</scope>
    <source>
        <strain evidence="2 4">CSC3H3</strain>
    </source>
</reference>
<dbReference type="Proteomes" id="UP000233597">
    <property type="component" value="Unassembled WGS sequence"/>
</dbReference>
<sequence length="296" mass="31126">MNKPDSESLFLGVDGGGTRCRVRLSNGHGTILGEAVRGGANTRLGLEKIFAEITSAAFDALDQASLPHSRIADIHAGLGLAGLALERERKLVRAYPHPFASAVFETDAFTACLGAHNGADGAILIIGTGTCGQAIVGDTQLAVAGWGFEISDIGSGARIGKQALEKTLLAHENIGPATDLTHQLMARFNNSPEEMVAFAETARPSDYGQFTLAVFEALDNGDAIARDIVAQAKQANEQVLRRLLAFGAPKLTLMGGIAQRMADLMPDDIKNRLVPAAGDALDGAILMAKRQQGESR</sequence>
<dbReference type="KEGG" id="thac:CSC3H3_09290"/>
<organism evidence="3 5">
    <name type="scientific">Thalassospira marina</name>
    <dbReference type="NCBI Taxonomy" id="2048283"/>
    <lineage>
        <taxon>Bacteria</taxon>
        <taxon>Pseudomonadati</taxon>
        <taxon>Pseudomonadota</taxon>
        <taxon>Alphaproteobacteria</taxon>
        <taxon>Rhodospirillales</taxon>
        <taxon>Thalassospiraceae</taxon>
        <taxon>Thalassospira</taxon>
    </lineage>
</organism>
<dbReference type="GO" id="GO:0016301">
    <property type="term" value="F:kinase activity"/>
    <property type="evidence" value="ECO:0007669"/>
    <property type="project" value="UniProtKB-KW"/>
</dbReference>
<evidence type="ECO:0000313" key="2">
    <source>
        <dbReference type="EMBL" id="AUG52878.1"/>
    </source>
</evidence>
<dbReference type="PANTHER" id="PTHR43190">
    <property type="entry name" value="N-ACETYL-D-GLUCOSAMINE KINASE"/>
    <property type="match status" value="1"/>
</dbReference>
<dbReference type="EMBL" id="NWTK01000005">
    <property type="protein sequence ID" value="PKR54297.1"/>
    <property type="molecule type" value="Genomic_DNA"/>
</dbReference>
<dbReference type="InterPro" id="IPR002731">
    <property type="entry name" value="ATPase_BadF"/>
</dbReference>
<dbReference type="AlphaFoldDB" id="A0A2N3KUT4"/>
<evidence type="ECO:0000259" key="1">
    <source>
        <dbReference type="Pfam" id="PF01869"/>
    </source>
</evidence>
<evidence type="ECO:0000313" key="3">
    <source>
        <dbReference type="EMBL" id="PKR54297.1"/>
    </source>
</evidence>
<dbReference type="EMBL" id="CP024199">
    <property type="protein sequence ID" value="AUG52878.1"/>
    <property type="molecule type" value="Genomic_DNA"/>
</dbReference>
<dbReference type="Gene3D" id="3.30.420.40">
    <property type="match status" value="2"/>
</dbReference>
<gene>
    <name evidence="3" type="ORF">COO20_09110</name>
    <name evidence="2" type="ORF">CSC3H3_09290</name>
</gene>
<keyword evidence="4" id="KW-1185">Reference proteome</keyword>
<dbReference type="InterPro" id="IPR052519">
    <property type="entry name" value="Euk-type_GlcNAc_Kinase"/>
</dbReference>
<dbReference type="Pfam" id="PF01869">
    <property type="entry name" value="BcrAD_BadFG"/>
    <property type="match status" value="1"/>
</dbReference>
<accession>A0A2N3KUT4</accession>
<keyword evidence="3" id="KW-0808">Transferase</keyword>
<evidence type="ECO:0000313" key="5">
    <source>
        <dbReference type="Proteomes" id="UP000233597"/>
    </source>
</evidence>
<dbReference type="Proteomes" id="UP000233458">
    <property type="component" value="Chromosome"/>
</dbReference>
<dbReference type="InterPro" id="IPR043129">
    <property type="entry name" value="ATPase_NBD"/>
</dbReference>
<dbReference type="SUPFAM" id="SSF53067">
    <property type="entry name" value="Actin-like ATPase domain"/>
    <property type="match status" value="2"/>
</dbReference>
<evidence type="ECO:0000313" key="4">
    <source>
        <dbReference type="Proteomes" id="UP000233458"/>
    </source>
</evidence>
<name>A0A2N3KUT4_9PROT</name>
<proteinExistence type="predicted"/>
<dbReference type="CDD" id="cd24082">
    <property type="entry name" value="ASKHA_NBD_GspK-like"/>
    <property type="match status" value="1"/>
</dbReference>
<dbReference type="PANTHER" id="PTHR43190:SF3">
    <property type="entry name" value="N-ACETYL-D-GLUCOSAMINE KINASE"/>
    <property type="match status" value="1"/>
</dbReference>
<feature type="domain" description="ATPase BadF/BadG/BcrA/BcrD type" evidence="1">
    <location>
        <begin position="11"/>
        <end position="271"/>
    </location>
</feature>